<dbReference type="STRING" id="183478.A0A364MWW7"/>
<protein>
    <submittedName>
        <fullName evidence="1">Uncharacterized protein</fullName>
    </submittedName>
</protein>
<gene>
    <name evidence="1" type="ORF">DDE83_007244</name>
</gene>
<dbReference type="EMBL" id="QGDH01000127">
    <property type="protein sequence ID" value="RAR05731.1"/>
    <property type="molecule type" value="Genomic_DNA"/>
</dbReference>
<dbReference type="Proteomes" id="UP000249619">
    <property type="component" value="Unassembled WGS sequence"/>
</dbReference>
<evidence type="ECO:0000313" key="1">
    <source>
        <dbReference type="EMBL" id="RAR05731.1"/>
    </source>
</evidence>
<organism evidence="1 2">
    <name type="scientific">Stemphylium lycopersici</name>
    <name type="common">Tomato gray leaf spot disease fungus</name>
    <name type="synonym">Thyrospora lycopersici</name>
    <dbReference type="NCBI Taxonomy" id="183478"/>
    <lineage>
        <taxon>Eukaryota</taxon>
        <taxon>Fungi</taxon>
        <taxon>Dikarya</taxon>
        <taxon>Ascomycota</taxon>
        <taxon>Pezizomycotina</taxon>
        <taxon>Dothideomycetes</taxon>
        <taxon>Pleosporomycetidae</taxon>
        <taxon>Pleosporales</taxon>
        <taxon>Pleosporineae</taxon>
        <taxon>Pleosporaceae</taxon>
        <taxon>Stemphylium</taxon>
    </lineage>
</organism>
<comment type="caution">
    <text evidence="1">The sequence shown here is derived from an EMBL/GenBank/DDBJ whole genome shotgun (WGS) entry which is preliminary data.</text>
</comment>
<reference evidence="2" key="1">
    <citation type="submission" date="2018-05" db="EMBL/GenBank/DDBJ databases">
        <title>Draft genome sequence of Stemphylium lycopersici strain CIDEFI 213.</title>
        <authorList>
            <person name="Medina R."/>
            <person name="Franco M.E.E."/>
            <person name="Lucentini C.G."/>
            <person name="Saparrat M.C.N."/>
            <person name="Balatti P.A."/>
        </authorList>
    </citation>
    <scope>NUCLEOTIDE SEQUENCE [LARGE SCALE GENOMIC DNA]</scope>
    <source>
        <strain evidence="2">CIDEFI 213</strain>
    </source>
</reference>
<name>A0A364MWW7_STELY</name>
<proteinExistence type="predicted"/>
<sequence>MMEYGYAMQMESPFHIPHEDVEALNSSKAFLALRRCLAGDAEYVLLSPAPRAGSLSRPVSQASPTPPQPLSSLATNKHNSFCATHSQCTQQAKQTWLLHRDILHALIMPVVTLFSRASTLASAALCTQRSSDLELAFSGESRSAFIGLQCFLTEEADWCRTRGCPACVVAATLSTDSHIRLVIAASLLSTANVATPTQEDPPQGISDRTLPPIPHILPALQRAVINDPFWEGSEIWGYILSRATQLSAGIQALITECINLESLVSSPTTTDRPDSKRGLTHPSVPFVASGQVVEQKGVKLRKSKLAKRQLRLRDEEVELMRRVAMQCWAKAQVPKNLRGDVLAFGESKRNRSLTCP</sequence>
<dbReference type="AlphaFoldDB" id="A0A364MWW7"/>
<accession>A0A364MWW7</accession>
<keyword evidence="2" id="KW-1185">Reference proteome</keyword>
<evidence type="ECO:0000313" key="2">
    <source>
        <dbReference type="Proteomes" id="UP000249619"/>
    </source>
</evidence>